<evidence type="ECO:0000256" key="8">
    <source>
        <dbReference type="SAM" id="Phobius"/>
    </source>
</evidence>
<feature type="transmembrane region" description="Helical" evidence="8">
    <location>
        <begin position="149"/>
        <end position="167"/>
    </location>
</feature>
<dbReference type="Pfam" id="PF02518">
    <property type="entry name" value="HATPase_c"/>
    <property type="match status" value="1"/>
</dbReference>
<dbReference type="AlphaFoldDB" id="A0A0A2VCA5"/>
<dbReference type="GO" id="GO:0005524">
    <property type="term" value="F:ATP binding"/>
    <property type="evidence" value="ECO:0007669"/>
    <property type="project" value="UniProtKB-KW"/>
</dbReference>
<evidence type="ECO:0000256" key="1">
    <source>
        <dbReference type="ARBA" id="ARBA00000085"/>
    </source>
</evidence>
<evidence type="ECO:0000256" key="2">
    <source>
        <dbReference type="ARBA" id="ARBA00012438"/>
    </source>
</evidence>
<feature type="transmembrane region" description="Helical" evidence="8">
    <location>
        <begin position="12"/>
        <end position="30"/>
    </location>
</feature>
<feature type="transmembrane region" description="Helical" evidence="8">
    <location>
        <begin position="279"/>
        <end position="301"/>
    </location>
</feature>
<dbReference type="RefSeq" id="WP_036783506.1">
    <property type="nucleotide sequence ID" value="NZ_AVBG01000007.1"/>
</dbReference>
<dbReference type="InterPro" id="IPR005467">
    <property type="entry name" value="His_kinase_dom"/>
</dbReference>
<dbReference type="PROSITE" id="PS50109">
    <property type="entry name" value="HIS_KIN"/>
    <property type="match status" value="1"/>
</dbReference>
<gene>
    <name evidence="10" type="ORF">N780_08130</name>
</gene>
<keyword evidence="5" id="KW-0418">Kinase</keyword>
<keyword evidence="7" id="KW-0902">Two-component regulatory system</keyword>
<name>A0A0A2VCA5_9BACI</name>
<organism evidence="10 11">
    <name type="scientific">Pontibacillus chungwhensis BH030062</name>
    <dbReference type="NCBI Taxonomy" id="1385513"/>
    <lineage>
        <taxon>Bacteria</taxon>
        <taxon>Bacillati</taxon>
        <taxon>Bacillota</taxon>
        <taxon>Bacilli</taxon>
        <taxon>Bacillales</taxon>
        <taxon>Bacillaceae</taxon>
        <taxon>Pontibacillus</taxon>
    </lineage>
</organism>
<sequence length="771" mass="88474">MQIHRQSTRTILLVGIAIVAVAFYLSYVTITEPYVGLNVKKNDQGEWVVTNVDPIGWASEEGIEKGDKIVGLNGISPGAHRSIRKFGVIDNFSKITVGQEDGSVKYEADNQELLLSSTLLYHTVIPALVFIVLFTFSAFIYMKKRDDRAALMFSAFLLVVGYGYISAGASARTDDLARFINGLSLLLVPAVFLHFLSHYFKRYAIKLVSKRMLVSLYTINLLIVLIDTYSIFIPVGDQYSLIRQLQLFGFSFGIFLCLYILITRYISYRKTTHKAVFQNMIFGLVISFLPFILLTAMPSAIIGIDIIPASITSVFLLFLPLFFLYLILSNRLFDIDFINSRIRYYSFLSLVFTVLILGILVVATSFTVVQWIRIAILLYVSFGLLFYLEDKLHIRPKLFGEKFNYQVSLDRFSKDLSKLLNRDELDDRLIEEVKSVLPVNRVSLVKYGKDTWDVKEIKGDETISIIALRENVDKRIRMKAPGDFVKIHQGMCFLVSESNDALYLLWVDQKVNHTPFNEDERHWLQMLAHYTSIVYENFQLIEGVTEELKRSMYQNTDAPLWLSRLLFNLSEKERARLASDLHDEALQEQLVWYRKIEAMMDDKEMPDQFEKELSEVKEGLLGVVQQIRETCTFLRPPFLRETGIVEALSQLMDYYRMRSDYQVDFHSEGFRASLDHEHSLAIYRVVQELLNNASKHSGASFVEFELKSDRGMIVLNYKDNGVGLPDQNKQDLSKGMGLTGIKQRVRSLEGHVEFLSSEEGGLELSMALFME</sequence>
<reference evidence="10 11" key="1">
    <citation type="submission" date="2013-08" db="EMBL/GenBank/DDBJ databases">
        <title>Genome of Pontibacillus chungwhensis.</title>
        <authorList>
            <person name="Wang Q."/>
            <person name="Wang G."/>
        </authorList>
    </citation>
    <scope>NUCLEOTIDE SEQUENCE [LARGE SCALE GENOMIC DNA]</scope>
    <source>
        <strain evidence="10 11">BH030062</strain>
    </source>
</reference>
<feature type="transmembrane region" description="Helical" evidence="8">
    <location>
        <begin position="212"/>
        <end position="233"/>
    </location>
</feature>
<feature type="transmembrane region" description="Helical" evidence="8">
    <location>
        <begin position="344"/>
        <end position="364"/>
    </location>
</feature>
<evidence type="ECO:0000256" key="4">
    <source>
        <dbReference type="ARBA" id="ARBA00022741"/>
    </source>
</evidence>
<feature type="transmembrane region" description="Helical" evidence="8">
    <location>
        <begin position="370"/>
        <end position="388"/>
    </location>
</feature>
<keyword evidence="3" id="KW-0808">Transferase</keyword>
<dbReference type="PANTHER" id="PTHR24421">
    <property type="entry name" value="NITRATE/NITRITE SENSOR PROTEIN NARX-RELATED"/>
    <property type="match status" value="1"/>
</dbReference>
<dbReference type="SUPFAM" id="SSF50156">
    <property type="entry name" value="PDZ domain-like"/>
    <property type="match status" value="1"/>
</dbReference>
<dbReference type="Pfam" id="PF07730">
    <property type="entry name" value="HisKA_3"/>
    <property type="match status" value="1"/>
</dbReference>
<dbReference type="InterPro" id="IPR001478">
    <property type="entry name" value="PDZ"/>
</dbReference>
<evidence type="ECO:0000256" key="7">
    <source>
        <dbReference type="ARBA" id="ARBA00023012"/>
    </source>
</evidence>
<dbReference type="GO" id="GO:0016020">
    <property type="term" value="C:membrane"/>
    <property type="evidence" value="ECO:0007669"/>
    <property type="project" value="InterPro"/>
</dbReference>
<dbReference type="STRING" id="1385513.N780_08130"/>
<evidence type="ECO:0000259" key="9">
    <source>
        <dbReference type="PROSITE" id="PS50109"/>
    </source>
</evidence>
<dbReference type="InterPro" id="IPR050482">
    <property type="entry name" value="Sensor_HK_TwoCompSys"/>
</dbReference>
<proteinExistence type="predicted"/>
<keyword evidence="8" id="KW-0812">Transmembrane</keyword>
<feature type="transmembrane region" description="Helical" evidence="8">
    <location>
        <begin position="179"/>
        <end position="200"/>
    </location>
</feature>
<dbReference type="SMART" id="SM00387">
    <property type="entry name" value="HATPase_c"/>
    <property type="match status" value="1"/>
</dbReference>
<evidence type="ECO:0000313" key="11">
    <source>
        <dbReference type="Proteomes" id="UP000030153"/>
    </source>
</evidence>
<dbReference type="Gene3D" id="3.30.565.10">
    <property type="entry name" value="Histidine kinase-like ATPase, C-terminal domain"/>
    <property type="match status" value="1"/>
</dbReference>
<dbReference type="SUPFAM" id="SSF55874">
    <property type="entry name" value="ATPase domain of HSP90 chaperone/DNA topoisomerase II/histidine kinase"/>
    <property type="match status" value="1"/>
</dbReference>
<dbReference type="Pfam" id="PF00595">
    <property type="entry name" value="PDZ"/>
    <property type="match status" value="1"/>
</dbReference>
<dbReference type="CDD" id="cd16917">
    <property type="entry name" value="HATPase_UhpB-NarQ-NarX-like"/>
    <property type="match status" value="1"/>
</dbReference>
<keyword evidence="8" id="KW-1133">Transmembrane helix</keyword>
<feature type="transmembrane region" description="Helical" evidence="8">
    <location>
        <begin position="245"/>
        <end position="267"/>
    </location>
</feature>
<dbReference type="Proteomes" id="UP000030153">
    <property type="component" value="Unassembled WGS sequence"/>
</dbReference>
<dbReference type="InterPro" id="IPR036034">
    <property type="entry name" value="PDZ_sf"/>
</dbReference>
<dbReference type="EMBL" id="AVBG01000007">
    <property type="protein sequence ID" value="KGP91300.1"/>
    <property type="molecule type" value="Genomic_DNA"/>
</dbReference>
<dbReference type="PANTHER" id="PTHR24421:SF60">
    <property type="entry name" value="SENSOR HISTIDINE KINASE COMP"/>
    <property type="match status" value="1"/>
</dbReference>
<dbReference type="InterPro" id="IPR036890">
    <property type="entry name" value="HATPase_C_sf"/>
</dbReference>
<accession>A0A0A2VCA5</accession>
<feature type="transmembrane region" description="Helical" evidence="8">
    <location>
        <begin position="307"/>
        <end position="328"/>
    </location>
</feature>
<dbReference type="InterPro" id="IPR003594">
    <property type="entry name" value="HATPase_dom"/>
</dbReference>
<comment type="catalytic activity">
    <reaction evidence="1">
        <text>ATP + protein L-histidine = ADP + protein N-phospho-L-histidine.</text>
        <dbReference type="EC" id="2.7.13.3"/>
    </reaction>
</comment>
<evidence type="ECO:0000256" key="5">
    <source>
        <dbReference type="ARBA" id="ARBA00022777"/>
    </source>
</evidence>
<dbReference type="OrthoDB" id="9781904at2"/>
<feature type="domain" description="Histidine kinase" evidence="9">
    <location>
        <begin position="682"/>
        <end position="771"/>
    </location>
</feature>
<comment type="caution">
    <text evidence="10">The sequence shown here is derived from an EMBL/GenBank/DDBJ whole genome shotgun (WGS) entry which is preliminary data.</text>
</comment>
<evidence type="ECO:0000256" key="6">
    <source>
        <dbReference type="ARBA" id="ARBA00022840"/>
    </source>
</evidence>
<keyword evidence="11" id="KW-1185">Reference proteome</keyword>
<dbReference type="GO" id="GO:0046983">
    <property type="term" value="F:protein dimerization activity"/>
    <property type="evidence" value="ECO:0007669"/>
    <property type="project" value="InterPro"/>
</dbReference>
<keyword evidence="4" id="KW-0547">Nucleotide-binding</keyword>
<protein>
    <recommendedName>
        <fullName evidence="2">histidine kinase</fullName>
        <ecNumber evidence="2">2.7.13.3</ecNumber>
    </recommendedName>
</protein>
<dbReference type="eggNOG" id="COG4585">
    <property type="taxonomic scope" value="Bacteria"/>
</dbReference>
<feature type="transmembrane region" description="Helical" evidence="8">
    <location>
        <begin position="119"/>
        <end position="142"/>
    </location>
</feature>
<dbReference type="InterPro" id="IPR011712">
    <property type="entry name" value="Sig_transdc_His_kin_sub3_dim/P"/>
</dbReference>
<dbReference type="EC" id="2.7.13.3" evidence="2"/>
<evidence type="ECO:0000313" key="10">
    <source>
        <dbReference type="EMBL" id="KGP91300.1"/>
    </source>
</evidence>
<keyword evidence="8" id="KW-0472">Membrane</keyword>
<evidence type="ECO:0000256" key="3">
    <source>
        <dbReference type="ARBA" id="ARBA00022679"/>
    </source>
</evidence>
<dbReference type="SUPFAM" id="SSF55781">
    <property type="entry name" value="GAF domain-like"/>
    <property type="match status" value="1"/>
</dbReference>
<dbReference type="GO" id="GO:0000155">
    <property type="term" value="F:phosphorelay sensor kinase activity"/>
    <property type="evidence" value="ECO:0007669"/>
    <property type="project" value="InterPro"/>
</dbReference>
<keyword evidence="6" id="KW-0067">ATP-binding</keyword>